<dbReference type="RefSeq" id="WP_119602580.1">
    <property type="nucleotide sequence ID" value="NZ_QXQA01000020.1"/>
</dbReference>
<gene>
    <name evidence="1" type="ORF">D3P08_23550</name>
</gene>
<reference evidence="1 2" key="1">
    <citation type="submission" date="2018-09" db="EMBL/GenBank/DDBJ databases">
        <title>Paenibacillus aracenensis nov. sp. isolated from a cave in southern Spain.</title>
        <authorList>
            <person name="Jurado V."/>
            <person name="Gutierrez-Patricio S."/>
            <person name="Gonzalez-Pimentel J.L."/>
            <person name="Miller A.Z."/>
            <person name="Laiz L."/>
            <person name="Saiz-Jimenez C."/>
        </authorList>
    </citation>
    <scope>NUCLEOTIDE SEQUENCE [LARGE SCALE GENOMIC DNA]</scope>
    <source>
        <strain evidence="1 2">DSM 22867</strain>
    </source>
</reference>
<name>A0A3A1UTI7_9BACL</name>
<protein>
    <submittedName>
        <fullName evidence="1">Uncharacterized protein</fullName>
    </submittedName>
</protein>
<evidence type="ECO:0000313" key="1">
    <source>
        <dbReference type="EMBL" id="RIX48678.1"/>
    </source>
</evidence>
<dbReference type="EMBL" id="QXQA01000020">
    <property type="protein sequence ID" value="RIX48678.1"/>
    <property type="molecule type" value="Genomic_DNA"/>
</dbReference>
<comment type="caution">
    <text evidence="1">The sequence shown here is derived from an EMBL/GenBank/DDBJ whole genome shotgun (WGS) entry which is preliminary data.</text>
</comment>
<dbReference type="OrthoDB" id="2649716at2"/>
<dbReference type="Proteomes" id="UP000266482">
    <property type="component" value="Unassembled WGS sequence"/>
</dbReference>
<sequence length="105" mass="12422">MKLFTKEFKKIVVDNHPFLCVIDQSSENEHISFKIYPSNTKTSYFWIFFSWKINWETNLCQPMVCAKLIHYAISSGWDYKSERAVLKLQDGDILVDRLGLDEVIR</sequence>
<evidence type="ECO:0000313" key="2">
    <source>
        <dbReference type="Proteomes" id="UP000266482"/>
    </source>
</evidence>
<accession>A0A3A1UTI7</accession>
<organism evidence="1 2">
    <name type="scientific">Paenibacillus nanensis</name>
    <dbReference type="NCBI Taxonomy" id="393251"/>
    <lineage>
        <taxon>Bacteria</taxon>
        <taxon>Bacillati</taxon>
        <taxon>Bacillota</taxon>
        <taxon>Bacilli</taxon>
        <taxon>Bacillales</taxon>
        <taxon>Paenibacillaceae</taxon>
        <taxon>Paenibacillus</taxon>
    </lineage>
</organism>
<proteinExistence type="predicted"/>
<keyword evidence="2" id="KW-1185">Reference proteome</keyword>
<dbReference type="AlphaFoldDB" id="A0A3A1UTI7"/>